<feature type="compositionally biased region" description="Basic and acidic residues" evidence="3">
    <location>
        <begin position="1601"/>
        <end position="1613"/>
    </location>
</feature>
<feature type="compositionally biased region" description="Basic and acidic residues" evidence="3">
    <location>
        <begin position="1044"/>
        <end position="1055"/>
    </location>
</feature>
<evidence type="ECO:0000256" key="3">
    <source>
        <dbReference type="SAM" id="MobiDB-lite"/>
    </source>
</evidence>
<feature type="compositionally biased region" description="Basic residues" evidence="3">
    <location>
        <begin position="1056"/>
        <end position="1065"/>
    </location>
</feature>
<evidence type="ECO:0000256" key="1">
    <source>
        <dbReference type="ARBA" id="ARBA00022741"/>
    </source>
</evidence>
<proteinExistence type="predicted"/>
<dbReference type="Proteomes" id="UP001283361">
    <property type="component" value="Unassembled WGS sequence"/>
</dbReference>
<dbReference type="Gene3D" id="3.40.50.300">
    <property type="entry name" value="P-loop containing nucleotide triphosphate hydrolases"/>
    <property type="match status" value="5"/>
</dbReference>
<dbReference type="SUPFAM" id="SSF52540">
    <property type="entry name" value="P-loop containing nucleoside triphosphate hydrolases"/>
    <property type="match status" value="2"/>
</dbReference>
<feature type="compositionally biased region" description="Basic and acidic residues" evidence="3">
    <location>
        <begin position="266"/>
        <end position="289"/>
    </location>
</feature>
<evidence type="ECO:0000313" key="5">
    <source>
        <dbReference type="EMBL" id="KAK3733301.1"/>
    </source>
</evidence>
<dbReference type="GO" id="GO:0005524">
    <property type="term" value="F:ATP binding"/>
    <property type="evidence" value="ECO:0007669"/>
    <property type="project" value="UniProtKB-KW"/>
</dbReference>
<name>A0AAE1CSV4_9GAST</name>
<feature type="compositionally biased region" description="Polar residues" evidence="3">
    <location>
        <begin position="1319"/>
        <end position="1350"/>
    </location>
</feature>
<feature type="region of interest" description="Disordered" evidence="3">
    <location>
        <begin position="979"/>
        <end position="1009"/>
    </location>
</feature>
<feature type="region of interest" description="Disordered" evidence="3">
    <location>
        <begin position="1311"/>
        <end position="1352"/>
    </location>
</feature>
<feature type="region of interest" description="Disordered" evidence="3">
    <location>
        <begin position="1528"/>
        <end position="1550"/>
    </location>
</feature>
<accession>A0AAE1CSV4</accession>
<dbReference type="GO" id="GO:0003678">
    <property type="term" value="F:DNA helicase activity"/>
    <property type="evidence" value="ECO:0007669"/>
    <property type="project" value="UniProtKB-ARBA"/>
</dbReference>
<comment type="caution">
    <text evidence="5">The sequence shown here is derived from an EMBL/GenBank/DDBJ whole genome shotgun (WGS) entry which is preliminary data.</text>
</comment>
<gene>
    <name evidence="5" type="ORF">RRG08_037094</name>
</gene>
<feature type="region of interest" description="Disordered" evidence="3">
    <location>
        <begin position="1044"/>
        <end position="1067"/>
    </location>
</feature>
<dbReference type="InterPro" id="IPR027417">
    <property type="entry name" value="P-loop_NTPase"/>
</dbReference>
<dbReference type="EMBL" id="JAWDGP010006903">
    <property type="protein sequence ID" value="KAK3733301.1"/>
    <property type="molecule type" value="Genomic_DNA"/>
</dbReference>
<evidence type="ECO:0000259" key="4">
    <source>
        <dbReference type="Pfam" id="PF25894"/>
    </source>
</evidence>
<dbReference type="Gene3D" id="2.30.30.940">
    <property type="match status" value="2"/>
</dbReference>
<dbReference type="InterPro" id="IPR058839">
    <property type="entry name" value="WHD_HELB"/>
</dbReference>
<dbReference type="PANTHER" id="PTHR43788:SF6">
    <property type="entry name" value="DNA HELICASE B"/>
    <property type="match status" value="1"/>
</dbReference>
<sequence>MTSQQPCSPVSQKKSRDLNWSGNCKEITGTFMVPYNNSVVHAGNESSDDDEAEESESFLDYRDMHSGDNMVRARLPSEKRVELKDKAGSKHICHGRFSMTETYWEVTVRMNKIFLRSAPVYSLRTDLDVVRTKNMVAIFLSDCLQVCKDATKQNGTQACFEHYCRTMGFKDDLTFAELGKVLTHYIEQEKSQDCFLGKSPNRGFGNLSVEDHSKYMTDYVLESDLGASVLAAASLPHLVRTLSSLFPYAFSQILNKLSKNSKQQRHQKDAGGKKDGSGHGENDGGDKNSENLNQQRNMLVLADAMARDSPWEFCFREIVKKKLRLYGMEASLKAYLDSGLLSCTPLTPRDALYVYEVMKTDAKRDGHIYISFRVLRGHHCFRKLDYQIDGLERWKLALDYLETNGVTKTEEFGGDINIFLHQNWQAEVDTTEAVRLILDRHRSEPLDWDVDLFSSEFSNIRCDSDQLKACLLICSTPIVVMSGRGGCGKTTVITSLLKHLCNREKKRIEDEEKKRHEERILERQQSFTTMEYVDQKVSNEQTLAQERIPTCLGRSFVKSSLSSVETRNPFSLCLDMPLSGLSLSAQPVKQEPLTLTCGEQHQRLYETSSTLTSAPDKDSTENLTHLMLGKAKTTNVLKTEVPSHSHRRQTKMEILKKELVCDLLKILLSKSSNSDDSALDDYKRKMLLTAPTGKAARLLGCKAGLPSATLHSVLASWQAFISQKLVQGEWKYADVEVLVVDECSLVSMRLFSNVAKILLERANLRKVVLLGDIRQLPSIEPGNFLKDMFKTLSCISVESDSNIGTSVAGSGLGLFNLAIELSHNHRSESQLIVSNSELISCMKTPTFDSRRNFHLVKADLRGGDNERDVAIRHLLQTAPDLNSHVNSQFVAFRNAHCLAVNELCCHFYNDHSIKQPSRSGKKEKFDFRVGDKVCLTKNNQVSSFHAVYLDQYRTEFPELQEALSREECRLREKMKEKAEREECGKKESSREVDVETLKPQDQSAVEGKRQDLSKVGFRANDIPDLLDQDNVTFYTTIAEMKEREETQRKKEERIQRARQKQHSWKTKSEKKLLRNAVASSLGKSSEKLCNGEVFFIMDEFDHFEEKSNSRHQSDGVVHPTKYFLLSDRDPDMPRVVCVPFRELRKLCRMRHSWARTIHTYQGSESTTVVYVLGPAMPQTWQHVYTAVTRGRKSVYVLGDWDQLHKAINRRDIPRRTHLSHRLQKSLKDQAACLGMCHQEFIKRQKPYWDVINALDRGDSPGADRSGDEFGSDDSWLIQAISQEEQASINEIPDGDVEEEDQMISREAAAANHLKKSDKSMGTNLNLLTDPSRQREACNSSQSESCKSNQDPEFGEDWWYISSSSQSEEEESIFAPLHKFKEKQPGNTIVQDVTSKAVEEGNKVEEDEDYFRITQTQFIEKNLNTETQSELDESLFEHDDSTLVEEISIPELEKTLTKMNHNKTTSDQLSELKGCQGAETCDPVIPSSYQVGYNRGRPVVSAVQINNISLGSTPEKNLSVNGNYFCSKTSPKPVPVPQSKEGSPSNQRISTAGKRMYDASCNSAIGLWDVSVEVSPTKLQRTSNVVGSPLLKSFSDSLTLDHETKMDSSGREQEESPFPVRRKLNKM</sequence>
<dbReference type="Pfam" id="PF13604">
    <property type="entry name" value="AAA_30"/>
    <property type="match status" value="1"/>
</dbReference>
<dbReference type="PANTHER" id="PTHR43788">
    <property type="entry name" value="DNA2/NAM7 HELICASE FAMILY MEMBER"/>
    <property type="match status" value="1"/>
</dbReference>
<dbReference type="InterPro" id="IPR050534">
    <property type="entry name" value="Coronavir_polyprotein_1ab"/>
</dbReference>
<reference evidence="5" key="1">
    <citation type="journal article" date="2023" name="G3 (Bethesda)">
        <title>A reference genome for the long-term kleptoplast-retaining sea slug Elysia crispata morphotype clarki.</title>
        <authorList>
            <person name="Eastman K.E."/>
            <person name="Pendleton A.L."/>
            <person name="Shaikh M.A."/>
            <person name="Suttiyut T."/>
            <person name="Ogas R."/>
            <person name="Tomko P."/>
            <person name="Gavelis G."/>
            <person name="Widhalm J.R."/>
            <person name="Wisecaver J.H."/>
        </authorList>
    </citation>
    <scope>NUCLEOTIDE SEQUENCE</scope>
    <source>
        <strain evidence="5">ECLA1</strain>
    </source>
</reference>
<feature type="compositionally biased region" description="Basic and acidic residues" evidence="3">
    <location>
        <begin position="979"/>
        <end position="998"/>
    </location>
</feature>
<keyword evidence="1" id="KW-0547">Nucleotide-binding</keyword>
<feature type="region of interest" description="Disordered" evidence="3">
    <location>
        <begin position="1601"/>
        <end position="1626"/>
    </location>
</feature>
<keyword evidence="6" id="KW-1185">Reference proteome</keyword>
<feature type="compositionally biased region" description="Polar residues" evidence="3">
    <location>
        <begin position="1539"/>
        <end position="1549"/>
    </location>
</feature>
<dbReference type="Pfam" id="PF25894">
    <property type="entry name" value="WHD_HELB"/>
    <property type="match status" value="1"/>
</dbReference>
<feature type="domain" description="DNA helicase B winged helix" evidence="4">
    <location>
        <begin position="303"/>
        <end position="412"/>
    </location>
</feature>
<protein>
    <recommendedName>
        <fullName evidence="4">DNA helicase B winged helix domain-containing protein</fullName>
    </recommendedName>
</protein>
<dbReference type="CDD" id="cd18809">
    <property type="entry name" value="SF1_C_RecD"/>
    <property type="match status" value="1"/>
</dbReference>
<organism evidence="5 6">
    <name type="scientific">Elysia crispata</name>
    <name type="common">lettuce slug</name>
    <dbReference type="NCBI Taxonomy" id="231223"/>
    <lineage>
        <taxon>Eukaryota</taxon>
        <taxon>Metazoa</taxon>
        <taxon>Spiralia</taxon>
        <taxon>Lophotrochozoa</taxon>
        <taxon>Mollusca</taxon>
        <taxon>Gastropoda</taxon>
        <taxon>Heterobranchia</taxon>
        <taxon>Euthyneura</taxon>
        <taxon>Panpulmonata</taxon>
        <taxon>Sacoglossa</taxon>
        <taxon>Placobranchoidea</taxon>
        <taxon>Plakobranchidae</taxon>
        <taxon>Elysia</taxon>
    </lineage>
</organism>
<feature type="region of interest" description="Disordered" evidence="3">
    <location>
        <begin position="259"/>
        <end position="292"/>
    </location>
</feature>
<evidence type="ECO:0000313" key="6">
    <source>
        <dbReference type="Proteomes" id="UP001283361"/>
    </source>
</evidence>
<keyword evidence="2" id="KW-0067">ATP-binding</keyword>
<evidence type="ECO:0000256" key="2">
    <source>
        <dbReference type="ARBA" id="ARBA00022840"/>
    </source>
</evidence>